<sequence>MTTCVWCQRAFPVSLTLPEILAWRPLPQPPLCPSCQDRLTPITGNRCPDCGRQQATRTVCHDCERWQAVPLKNHALFRYDAGMKAYMQQYKFQGDYALRKALQAPLSRALSRQTYDILVPIPIDQQTWRTRGFNQVTGWLRDQPYYQALAVKDDHKKRPQSAKTRAERLLTPQPFQLVEQVAPILIGQRVLLLDDVYTTGRTLRHAADQIYLGGAKAVTSLTLAR</sequence>
<dbReference type="PANTHER" id="PTHR47505">
    <property type="entry name" value="DNA UTILIZATION PROTEIN YHGH"/>
    <property type="match status" value="1"/>
</dbReference>
<name>A0A0R1UVB2_9LACO</name>
<proteinExistence type="inferred from homology"/>
<keyword evidence="4" id="KW-0328">Glycosyltransferase</keyword>
<evidence type="ECO:0000313" key="5">
    <source>
        <dbReference type="Proteomes" id="UP000051580"/>
    </source>
</evidence>
<organism evidence="4 5">
    <name type="scientific">Levilactobacillus hammesii DSM 16381</name>
    <dbReference type="NCBI Taxonomy" id="1423753"/>
    <lineage>
        <taxon>Bacteria</taxon>
        <taxon>Bacillati</taxon>
        <taxon>Bacillota</taxon>
        <taxon>Bacilli</taxon>
        <taxon>Lactobacillales</taxon>
        <taxon>Lactobacillaceae</taxon>
        <taxon>Levilactobacillus</taxon>
    </lineage>
</organism>
<dbReference type="Gene3D" id="3.40.50.2020">
    <property type="match status" value="1"/>
</dbReference>
<gene>
    <name evidence="4" type="ORF">FD28_GL002359</name>
</gene>
<dbReference type="OrthoDB" id="9779910at2"/>
<dbReference type="Pfam" id="PF00156">
    <property type="entry name" value="Pribosyltran"/>
    <property type="match status" value="1"/>
</dbReference>
<keyword evidence="4" id="KW-0808">Transferase</keyword>
<dbReference type="STRING" id="1423753.FD28_GL002359"/>
<feature type="domain" description="Double zinc ribbon" evidence="3">
    <location>
        <begin position="30"/>
        <end position="63"/>
    </location>
</feature>
<reference evidence="4 5" key="1">
    <citation type="journal article" date="2015" name="Genome Announc.">
        <title>Expanding the biotechnology potential of lactobacilli through comparative genomics of 213 strains and associated genera.</title>
        <authorList>
            <person name="Sun Z."/>
            <person name="Harris H.M."/>
            <person name="McCann A."/>
            <person name="Guo C."/>
            <person name="Argimon S."/>
            <person name="Zhang W."/>
            <person name="Yang X."/>
            <person name="Jeffery I.B."/>
            <person name="Cooney J.C."/>
            <person name="Kagawa T.F."/>
            <person name="Liu W."/>
            <person name="Song Y."/>
            <person name="Salvetti E."/>
            <person name="Wrobel A."/>
            <person name="Rasinkangas P."/>
            <person name="Parkhill J."/>
            <person name="Rea M.C."/>
            <person name="O'Sullivan O."/>
            <person name="Ritari J."/>
            <person name="Douillard F.P."/>
            <person name="Paul Ross R."/>
            <person name="Yang R."/>
            <person name="Briner A.E."/>
            <person name="Felis G.E."/>
            <person name="de Vos W.M."/>
            <person name="Barrangou R."/>
            <person name="Klaenhammer T.R."/>
            <person name="Caufield P.W."/>
            <person name="Cui Y."/>
            <person name="Zhang H."/>
            <person name="O'Toole P.W."/>
        </authorList>
    </citation>
    <scope>NUCLEOTIDE SEQUENCE [LARGE SCALE GENOMIC DNA]</scope>
    <source>
        <strain evidence="4 5">DSM 16381</strain>
    </source>
</reference>
<evidence type="ECO:0000259" key="3">
    <source>
        <dbReference type="Pfam" id="PF18912"/>
    </source>
</evidence>
<evidence type="ECO:0000259" key="2">
    <source>
        <dbReference type="Pfam" id="PF00156"/>
    </source>
</evidence>
<keyword evidence="5" id="KW-1185">Reference proteome</keyword>
<dbReference type="Pfam" id="PF18912">
    <property type="entry name" value="DZR_2"/>
    <property type="match status" value="1"/>
</dbReference>
<comment type="similarity">
    <text evidence="1">Belongs to the ComF/GntX family.</text>
</comment>
<evidence type="ECO:0000313" key="4">
    <source>
        <dbReference type="EMBL" id="KRL95395.1"/>
    </source>
</evidence>
<feature type="domain" description="Phosphoribosyltransferase" evidence="2">
    <location>
        <begin position="166"/>
        <end position="224"/>
    </location>
</feature>
<dbReference type="SUPFAM" id="SSF53271">
    <property type="entry name" value="PRTase-like"/>
    <property type="match status" value="1"/>
</dbReference>
<dbReference type="RefSeq" id="WP_057733027.1">
    <property type="nucleotide sequence ID" value="NZ_AZFS01000046.1"/>
</dbReference>
<evidence type="ECO:0000256" key="1">
    <source>
        <dbReference type="ARBA" id="ARBA00008007"/>
    </source>
</evidence>
<accession>A0A0R1UVB2</accession>
<dbReference type="PANTHER" id="PTHR47505:SF1">
    <property type="entry name" value="DNA UTILIZATION PROTEIN YHGH"/>
    <property type="match status" value="1"/>
</dbReference>
<dbReference type="GO" id="GO:0016757">
    <property type="term" value="F:glycosyltransferase activity"/>
    <property type="evidence" value="ECO:0007669"/>
    <property type="project" value="UniProtKB-KW"/>
</dbReference>
<dbReference type="InterPro" id="IPR044005">
    <property type="entry name" value="DZR_2"/>
</dbReference>
<comment type="caution">
    <text evidence="4">The sequence shown here is derived from an EMBL/GenBank/DDBJ whole genome shotgun (WGS) entry which is preliminary data.</text>
</comment>
<dbReference type="InterPro" id="IPR051910">
    <property type="entry name" value="ComF/GntX_DNA_util-trans"/>
</dbReference>
<dbReference type="EMBL" id="AZFS01000046">
    <property type="protein sequence ID" value="KRL95395.1"/>
    <property type="molecule type" value="Genomic_DNA"/>
</dbReference>
<dbReference type="AlphaFoldDB" id="A0A0R1UVB2"/>
<dbReference type="CDD" id="cd06223">
    <property type="entry name" value="PRTases_typeI"/>
    <property type="match status" value="1"/>
</dbReference>
<dbReference type="InterPro" id="IPR000836">
    <property type="entry name" value="PRTase_dom"/>
</dbReference>
<dbReference type="Proteomes" id="UP000051580">
    <property type="component" value="Unassembled WGS sequence"/>
</dbReference>
<protein>
    <submittedName>
        <fullName evidence="4">Amidophosphoribosyltransferase</fullName>
    </submittedName>
</protein>
<dbReference type="InterPro" id="IPR029057">
    <property type="entry name" value="PRTase-like"/>
</dbReference>
<dbReference type="PATRIC" id="fig|1423753.3.peg.2476"/>